<dbReference type="Proteomes" id="UP000177195">
    <property type="component" value="Unassembled WGS sequence"/>
</dbReference>
<evidence type="ECO:0000313" key="3">
    <source>
        <dbReference type="Proteomes" id="UP000177195"/>
    </source>
</evidence>
<reference evidence="2 3" key="1">
    <citation type="journal article" date="2016" name="Nat. Commun.">
        <title>Thousands of microbial genomes shed light on interconnected biogeochemical processes in an aquifer system.</title>
        <authorList>
            <person name="Anantharaman K."/>
            <person name="Brown C.T."/>
            <person name="Hug L.A."/>
            <person name="Sharon I."/>
            <person name="Castelle C.J."/>
            <person name="Probst A.J."/>
            <person name="Thomas B.C."/>
            <person name="Singh A."/>
            <person name="Wilkins M.J."/>
            <person name="Karaoz U."/>
            <person name="Brodie E.L."/>
            <person name="Williams K.H."/>
            <person name="Hubbard S.S."/>
            <person name="Banfield J.F."/>
        </authorList>
    </citation>
    <scope>NUCLEOTIDE SEQUENCE [LARGE SCALE GENOMIC DNA]</scope>
</reference>
<name>A0A1F6XQU2_9BACT</name>
<keyword evidence="1" id="KW-0812">Transmembrane</keyword>
<sequence>MKIIRKLKWVLLVILISVAGAWLNENFVHYYISKTLFYSILIFGIPASIFTRFIQPVKKLKLHGYLLSFIISLLLIPYLGLIIGHSDIFAKDQAGLGLTVKEVRFKIVKIEFKKESEDVWETNLVNKEALLYPGKNWVWMGRQELGPVGYDRERGIMETATDILWDQNLVIQEHPDWIVPAPENNSDVVKSENLGEGKYLVTFFRREEFERPLLRPAGTEGQSPPSVPVYPDVGLDVIIGEDGRVARITLHPLLPEPFGELTIEVPTGNL</sequence>
<organism evidence="2 3">
    <name type="scientific">Candidatus Nomurabacteria bacterium RIFCSPLOWO2_02_FULL_42_17</name>
    <dbReference type="NCBI Taxonomy" id="1801789"/>
    <lineage>
        <taxon>Bacteria</taxon>
        <taxon>Candidatus Nomuraibacteriota</taxon>
    </lineage>
</organism>
<evidence type="ECO:0000313" key="2">
    <source>
        <dbReference type="EMBL" id="OGI96443.1"/>
    </source>
</evidence>
<dbReference type="AlphaFoldDB" id="A0A1F6XQU2"/>
<feature type="transmembrane region" description="Helical" evidence="1">
    <location>
        <begin position="7"/>
        <end position="24"/>
    </location>
</feature>
<comment type="caution">
    <text evidence="2">The sequence shown here is derived from an EMBL/GenBank/DDBJ whole genome shotgun (WGS) entry which is preliminary data.</text>
</comment>
<feature type="transmembrane region" description="Helical" evidence="1">
    <location>
        <begin position="36"/>
        <end position="54"/>
    </location>
</feature>
<keyword evidence="1" id="KW-0472">Membrane</keyword>
<protein>
    <submittedName>
        <fullName evidence="2">Uncharacterized protein</fullName>
    </submittedName>
</protein>
<evidence type="ECO:0000256" key="1">
    <source>
        <dbReference type="SAM" id="Phobius"/>
    </source>
</evidence>
<accession>A0A1F6XQU2</accession>
<proteinExistence type="predicted"/>
<gene>
    <name evidence="2" type="ORF">A3I25_01855</name>
</gene>
<dbReference type="EMBL" id="MFVN01000038">
    <property type="protein sequence ID" value="OGI96443.1"/>
    <property type="molecule type" value="Genomic_DNA"/>
</dbReference>
<feature type="transmembrane region" description="Helical" evidence="1">
    <location>
        <begin position="66"/>
        <end position="84"/>
    </location>
</feature>
<keyword evidence="1" id="KW-1133">Transmembrane helix</keyword>